<reference evidence="2" key="1">
    <citation type="submission" date="2019-06" db="EMBL/GenBank/DDBJ databases">
        <title>Draft genome sequence of the griseofulvin-producing fungus Xylaria cubensis strain G536.</title>
        <authorList>
            <person name="Mead M.E."/>
            <person name="Raja H.A."/>
            <person name="Steenwyk J.L."/>
            <person name="Knowles S.L."/>
            <person name="Oberlies N.H."/>
            <person name="Rokas A."/>
        </authorList>
    </citation>
    <scope>NUCLEOTIDE SEQUENCE [LARGE SCALE GENOMIC DNA]</scope>
    <source>
        <strain evidence="2">G536</strain>
    </source>
</reference>
<dbReference type="EMBL" id="VFLP01000034">
    <property type="protein sequence ID" value="TRX92712.1"/>
    <property type="molecule type" value="Genomic_DNA"/>
</dbReference>
<comment type="caution">
    <text evidence="1">The sequence shown here is derived from an EMBL/GenBank/DDBJ whole genome shotgun (WGS) entry which is preliminary data.</text>
</comment>
<keyword evidence="2" id="KW-1185">Reference proteome</keyword>
<proteinExistence type="predicted"/>
<sequence>MQPRLGDLRFPIYQISLTPPRHDDDIPEKSGGLSNAEGTLRLPRLKMMVRRGLFGVLGLLSLGVQGQSDNLGLADGYTTINTANFNVKIVKDAQVLASLTPAGSTFDFLPFDKLSVRANNGQYHWGDITFRYRQQGSTAWTDGNSATARKPVTAVNTGALAASNLAPTLSSGPLNITREWINVSGDLGLRFTIVNSGTSTIELGSLGFPAEFNSIFTNRDASSIQNLCSLSDPYVGMHAGYIRANPISGTGAALVVTPLNGTDTPLEGYRNLVEQSYSSTGYYSQTFEGLYEWQVLTKAYAEKEWASVTPWNPPSSKTLAPGQSLQFGVRFSVAKDGVRGLDATVSGTGTPVAVGVPGFIIPRGSPAQLFLQSTSSVSSMTSEPSGALAIKQISTGSYTVTPSSTAWGRVRLTVKYANGKTQTIHYHVTKASTDVLSNLGTFLTTKAWFNDTSDPFGRAYSVMTYDYEAGAIVSQDPRVWIAGLSDEGGTGAYLAAMMKQSIQPNADEVAKLEMFVDKVLWGTIQTSDFSVRKSVFYYDKSVQPNYPYKSSINWGSWTSWNRASAYLIDRAYNYVHVTAAYWSMYRVARAYPSLVKSHTWDWYLEQAYNTIIRAMKSDVGYNRDGLMGETVFGEILTDLTREGKTSEASALSAAMKSRATQWNSEAVPYGSEMAWDSTGQEGVYYWTKYFGYTNTVTKTVNSVLGYMPTVPHWGWDGNARRYWDNIYAGKLQRIERQIHHYGSGLNALVLLSAFRSNPSDSYLLQVGYAGTSGPLSNINQDGFGAASFHSWPDTLKWDGYSGDYGPNFLGMALGSGTYVAQHAKFGLLAYGGTITSSAGATTISVTTQGPVRRKVFIGPLGVLITTDAGSIDGFSYASDGSSISLSLAQLSGGPSASSAVVWIETTSGSAKYTVTSPATTQSRQGWAVPLSSSAVTVQLKRA</sequence>
<dbReference type="Pfam" id="PF18951">
    <property type="entry name" value="DUF5695"/>
    <property type="match status" value="1"/>
</dbReference>
<evidence type="ECO:0008006" key="3">
    <source>
        <dbReference type="Google" id="ProtNLM"/>
    </source>
</evidence>
<evidence type="ECO:0000313" key="1">
    <source>
        <dbReference type="EMBL" id="TRX92712.1"/>
    </source>
</evidence>
<dbReference type="OrthoDB" id="2730619at2759"/>
<gene>
    <name evidence="1" type="ORF">FHL15_006386</name>
</gene>
<dbReference type="Proteomes" id="UP000319160">
    <property type="component" value="Unassembled WGS sequence"/>
</dbReference>
<dbReference type="InterPro" id="IPR043750">
    <property type="entry name" value="DUF5695"/>
</dbReference>
<dbReference type="STRING" id="2512241.A0A553HXP6"/>
<name>A0A553HXP6_9PEZI</name>
<organism evidence="1 2">
    <name type="scientific">Xylaria flabelliformis</name>
    <dbReference type="NCBI Taxonomy" id="2512241"/>
    <lineage>
        <taxon>Eukaryota</taxon>
        <taxon>Fungi</taxon>
        <taxon>Dikarya</taxon>
        <taxon>Ascomycota</taxon>
        <taxon>Pezizomycotina</taxon>
        <taxon>Sordariomycetes</taxon>
        <taxon>Xylariomycetidae</taxon>
        <taxon>Xylariales</taxon>
        <taxon>Xylariaceae</taxon>
        <taxon>Xylaria</taxon>
    </lineage>
</organism>
<protein>
    <recommendedName>
        <fullName evidence="3">Glycoside hydrolase family 43 protein</fullName>
    </recommendedName>
</protein>
<accession>A0A553HXP6</accession>
<dbReference type="AlphaFoldDB" id="A0A553HXP6"/>
<evidence type="ECO:0000313" key="2">
    <source>
        <dbReference type="Proteomes" id="UP000319160"/>
    </source>
</evidence>